<organism evidence="2 3">
    <name type="scientific">Podarcis lilfordi</name>
    <name type="common">Lilford's wall lizard</name>
    <dbReference type="NCBI Taxonomy" id="74358"/>
    <lineage>
        <taxon>Eukaryota</taxon>
        <taxon>Metazoa</taxon>
        <taxon>Chordata</taxon>
        <taxon>Craniata</taxon>
        <taxon>Vertebrata</taxon>
        <taxon>Euteleostomi</taxon>
        <taxon>Lepidosauria</taxon>
        <taxon>Squamata</taxon>
        <taxon>Bifurcata</taxon>
        <taxon>Unidentata</taxon>
        <taxon>Episquamata</taxon>
        <taxon>Laterata</taxon>
        <taxon>Lacertibaenia</taxon>
        <taxon>Lacertidae</taxon>
        <taxon>Podarcis</taxon>
    </lineage>
</organism>
<evidence type="ECO:0000256" key="1">
    <source>
        <dbReference type="SAM" id="MobiDB-lite"/>
    </source>
</evidence>
<feature type="compositionally biased region" description="Basic residues" evidence="1">
    <location>
        <begin position="185"/>
        <end position="199"/>
    </location>
</feature>
<dbReference type="AlphaFoldDB" id="A0AA35LN56"/>
<dbReference type="EMBL" id="OX395145">
    <property type="protein sequence ID" value="CAI5799309.1"/>
    <property type="molecule type" value="Genomic_DNA"/>
</dbReference>
<accession>A0AA35LN56</accession>
<sequence>MANRGNPQSSQTGGALVPVALCNPQALAQFFSAIQTFYAQCRPPVAPASAIVEVSQDCIPDTPLSQQGQAGPSSAVASTSHQGMGLPSRPQTRLQTARAQKAKSSAQKAKASAQKSKAGSRKSKQPSAAPSNTTREVIGVPSVFQDPPAHHSPSEGSSSDEELPPQQAVSTPNDPAPQDSSTCGGKRKAKKKHMSKKSRRDNSDSEDETGTSSSEDDSDAPMEMYWGEGEETGVPLWIHERRANSHRKTFNGTLEWKDGALVEDVKVSTHLSTDFILGNHLSKRKRDKILNGDFIDMFMLLPPAQIKGKGEKKRHYGKKRYRSPRAERTFKNWLNGYQVFMGIVLGCYPKRGLHLASYLAHVRRAQELAGDEAAISYNEDFRRNALLLSSTCWDQRDNNYWMEHVGPYIEKKTHDQAKSGKVDTKRRKHC</sequence>
<protein>
    <submittedName>
        <fullName evidence="2">Uncharacterized protein</fullName>
    </submittedName>
</protein>
<feature type="compositionally biased region" description="Acidic residues" evidence="1">
    <location>
        <begin position="204"/>
        <end position="220"/>
    </location>
</feature>
<feature type="compositionally biased region" description="Low complexity" evidence="1">
    <location>
        <begin position="97"/>
        <end position="117"/>
    </location>
</feature>
<feature type="compositionally biased region" description="Polar residues" evidence="1">
    <location>
        <begin position="63"/>
        <end position="82"/>
    </location>
</feature>
<evidence type="ECO:0000313" key="2">
    <source>
        <dbReference type="EMBL" id="CAI5799309.1"/>
    </source>
</evidence>
<evidence type="ECO:0000313" key="3">
    <source>
        <dbReference type="Proteomes" id="UP001178461"/>
    </source>
</evidence>
<dbReference type="Proteomes" id="UP001178461">
    <property type="component" value="Chromosome W"/>
</dbReference>
<feature type="compositionally biased region" description="Polar residues" evidence="1">
    <location>
        <begin position="167"/>
        <end position="183"/>
    </location>
</feature>
<feature type="region of interest" description="Disordered" evidence="1">
    <location>
        <begin position="62"/>
        <end position="225"/>
    </location>
</feature>
<proteinExistence type="predicted"/>
<keyword evidence="3" id="KW-1185">Reference proteome</keyword>
<feature type="compositionally biased region" description="Polar residues" evidence="1">
    <location>
        <begin position="126"/>
        <end position="135"/>
    </location>
</feature>
<gene>
    <name evidence="2" type="ORF">PODLI_1B025670</name>
</gene>
<reference evidence="2" key="1">
    <citation type="submission" date="2022-12" db="EMBL/GenBank/DDBJ databases">
        <authorList>
            <person name="Alioto T."/>
            <person name="Alioto T."/>
            <person name="Gomez Garrido J."/>
        </authorList>
    </citation>
    <scope>NUCLEOTIDE SEQUENCE</scope>
</reference>
<name>A0AA35LN56_9SAUR</name>